<comment type="caution">
    <text evidence="7">The sequence shown here is derived from an EMBL/GenBank/DDBJ whole genome shotgun (WGS) entry which is preliminary data.</text>
</comment>
<dbReference type="Gene3D" id="3.40.50.1220">
    <property type="entry name" value="TPP-binding domain"/>
    <property type="match status" value="1"/>
</dbReference>
<dbReference type="EMBL" id="JAOPGA020000580">
    <property type="protein sequence ID" value="KAL0479626.1"/>
    <property type="molecule type" value="Genomic_DNA"/>
</dbReference>
<dbReference type="InterPro" id="IPR011766">
    <property type="entry name" value="TPP_enzyme_TPP-bd"/>
</dbReference>
<accession>A0AAW2YRQ2</accession>
<dbReference type="GO" id="GO:0034077">
    <property type="term" value="P:butanediol metabolic process"/>
    <property type="evidence" value="ECO:0007669"/>
    <property type="project" value="InterPro"/>
</dbReference>
<dbReference type="InterPro" id="IPR012001">
    <property type="entry name" value="Thiamin_PyroP_enz_TPP-bd_dom"/>
</dbReference>
<feature type="domain" description="Thiamine pyrophosphate enzyme central" evidence="4">
    <location>
        <begin position="194"/>
        <end position="329"/>
    </location>
</feature>
<comment type="similarity">
    <text evidence="1 3">Belongs to the TPP enzyme family.</text>
</comment>
<dbReference type="NCBIfam" id="TIGR02418">
    <property type="entry name" value="acolac_catab"/>
    <property type="match status" value="1"/>
</dbReference>
<dbReference type="Pfam" id="PF00205">
    <property type="entry name" value="TPP_enzyme_M"/>
    <property type="match status" value="1"/>
</dbReference>
<feature type="domain" description="Thiamine pyrophosphate enzyme N-terminal TPP-binding" evidence="6">
    <location>
        <begin position="8"/>
        <end position="116"/>
    </location>
</feature>
<dbReference type="NCBIfam" id="NF006378">
    <property type="entry name" value="PRK08617.1"/>
    <property type="match status" value="1"/>
</dbReference>
<dbReference type="Proteomes" id="UP001431209">
    <property type="component" value="Unassembled WGS sequence"/>
</dbReference>
<dbReference type="SUPFAM" id="SSF52518">
    <property type="entry name" value="Thiamin diphosphate-binding fold (THDP-binding)"/>
    <property type="match status" value="2"/>
</dbReference>
<dbReference type="PANTHER" id="PTHR18968">
    <property type="entry name" value="THIAMINE PYROPHOSPHATE ENZYMES"/>
    <property type="match status" value="1"/>
</dbReference>
<dbReference type="InterPro" id="IPR045229">
    <property type="entry name" value="TPP_enz"/>
</dbReference>
<dbReference type="Gene3D" id="3.40.50.970">
    <property type="match status" value="2"/>
</dbReference>
<dbReference type="SUPFAM" id="SSF52467">
    <property type="entry name" value="DHS-like NAD/FAD-binding domain"/>
    <property type="match status" value="1"/>
</dbReference>
<dbReference type="InterPro" id="IPR029061">
    <property type="entry name" value="THDP-binding"/>
</dbReference>
<dbReference type="PANTHER" id="PTHR18968:SF129">
    <property type="entry name" value="ACETOLACTATE SYNTHASE"/>
    <property type="match status" value="1"/>
</dbReference>
<keyword evidence="8" id="KW-1185">Reference proteome</keyword>
<organism evidence="7 8">
    <name type="scientific">Acrasis kona</name>
    <dbReference type="NCBI Taxonomy" id="1008807"/>
    <lineage>
        <taxon>Eukaryota</taxon>
        <taxon>Discoba</taxon>
        <taxon>Heterolobosea</taxon>
        <taxon>Tetramitia</taxon>
        <taxon>Eutetramitia</taxon>
        <taxon>Acrasidae</taxon>
        <taxon>Acrasis</taxon>
    </lineage>
</organism>
<dbReference type="GO" id="GO:0009099">
    <property type="term" value="P:L-valine biosynthetic process"/>
    <property type="evidence" value="ECO:0007669"/>
    <property type="project" value="TreeGrafter"/>
</dbReference>
<dbReference type="InterPro" id="IPR012000">
    <property type="entry name" value="Thiamin_PyroP_enz_cen_dom"/>
</dbReference>
<dbReference type="GO" id="GO:0003984">
    <property type="term" value="F:acetolactate synthase activity"/>
    <property type="evidence" value="ECO:0007669"/>
    <property type="project" value="InterPro"/>
</dbReference>
<evidence type="ECO:0000256" key="3">
    <source>
        <dbReference type="RuleBase" id="RU362132"/>
    </source>
</evidence>
<reference evidence="7 8" key="1">
    <citation type="submission" date="2024-03" db="EMBL/GenBank/DDBJ databases">
        <title>The Acrasis kona genome and developmental transcriptomes reveal deep origins of eukaryotic multicellular pathways.</title>
        <authorList>
            <person name="Sheikh S."/>
            <person name="Fu C.-J."/>
            <person name="Brown M.W."/>
            <person name="Baldauf S.L."/>
        </authorList>
    </citation>
    <scope>NUCLEOTIDE SEQUENCE [LARGE SCALE GENOMIC DNA]</scope>
    <source>
        <strain evidence="7 8">ATCC MYA-3509</strain>
    </source>
</reference>
<dbReference type="CDD" id="cd07035">
    <property type="entry name" value="TPP_PYR_POX_like"/>
    <property type="match status" value="1"/>
</dbReference>
<dbReference type="GO" id="GO:0030976">
    <property type="term" value="F:thiamine pyrophosphate binding"/>
    <property type="evidence" value="ECO:0007669"/>
    <property type="project" value="InterPro"/>
</dbReference>
<dbReference type="GO" id="GO:0050660">
    <property type="term" value="F:flavin adenine dinucleotide binding"/>
    <property type="evidence" value="ECO:0007669"/>
    <property type="project" value="TreeGrafter"/>
</dbReference>
<evidence type="ECO:0000259" key="4">
    <source>
        <dbReference type="Pfam" id="PF00205"/>
    </source>
</evidence>
<dbReference type="InterPro" id="IPR012782">
    <property type="entry name" value="Acetolactate_synth_catblc"/>
</dbReference>
<dbReference type="Pfam" id="PF02776">
    <property type="entry name" value="TPP_enzyme_N"/>
    <property type="match status" value="1"/>
</dbReference>
<dbReference type="FunFam" id="3.40.50.970:FF:000007">
    <property type="entry name" value="Acetolactate synthase"/>
    <property type="match status" value="1"/>
</dbReference>
<evidence type="ECO:0000259" key="6">
    <source>
        <dbReference type="Pfam" id="PF02776"/>
    </source>
</evidence>
<dbReference type="InterPro" id="IPR029035">
    <property type="entry name" value="DHS-like_NAD/FAD-binding_dom"/>
</dbReference>
<gene>
    <name evidence="7" type="ORF">AKO1_007696</name>
</gene>
<evidence type="ECO:0000259" key="5">
    <source>
        <dbReference type="Pfam" id="PF02775"/>
    </source>
</evidence>
<name>A0AAW2YRQ2_9EUKA</name>
<evidence type="ECO:0000313" key="8">
    <source>
        <dbReference type="Proteomes" id="UP001431209"/>
    </source>
</evidence>
<dbReference type="AlphaFoldDB" id="A0AAW2YRQ2"/>
<dbReference type="Pfam" id="PF02775">
    <property type="entry name" value="TPP_enzyme_C"/>
    <property type="match status" value="1"/>
</dbReference>
<sequence>MSEQTSCAKIVVQSLINAGVKHIFGIPGAKIDSIFDELLNHPDVNLVVCRHEQNAGFIAGAIGRITGKPGVCLVTSGPGATNLVTALATANTESDPIVAIAGSVARPQATKRTHQSLKATDVLRPVVKNAIEINHEDDVAEVFCNAFREAESNPKGAVFVSIPMDIGPLHSKVLAFPPESYVAPEYGIANSKSIKSCISMLESAKNPVLFLGLRSSDPDTVSCVHSFLQKHPMPVVETFQGAGCLNRELVHLFYGRVGLFRNQPGDKLLAKSDLVITVGYDPIEYDAVQWTKDTKFKLIHLDSIRCDFDQFYKPTVELLGSIPDTLDAIKNGTNKVSSFDPEFLQKLRQEIISIQTPSKSIQDSLKDKIHPLHFIKVLRSLISDDTTVAVDIGSVYIYMARYFYAYQSRSLLFSNGQQTLGVALPWAIGASLCQDVPCSKKVISVSGDGGFLFSGQELATAVEQKCNITHFIWNDHSYNMVSFQEIYKYGRDSGVKLGHVDFVKYAESFGAKGLRINETSELMSVMKEAVEYEGVVVVDINIDYSNNSNLGKNIIPGDLD</sequence>
<dbReference type="GO" id="GO:0009097">
    <property type="term" value="P:isoleucine biosynthetic process"/>
    <property type="evidence" value="ECO:0007669"/>
    <property type="project" value="TreeGrafter"/>
</dbReference>
<evidence type="ECO:0000256" key="1">
    <source>
        <dbReference type="ARBA" id="ARBA00007812"/>
    </source>
</evidence>
<protein>
    <submittedName>
        <fullName evidence="7">Acetolactate synthase I/II/III large subunit</fullName>
    </submittedName>
</protein>
<evidence type="ECO:0000313" key="7">
    <source>
        <dbReference type="EMBL" id="KAL0479626.1"/>
    </source>
</evidence>
<keyword evidence="2 3" id="KW-0786">Thiamine pyrophosphate</keyword>
<proteinExistence type="inferred from homology"/>
<evidence type="ECO:0000256" key="2">
    <source>
        <dbReference type="ARBA" id="ARBA00023052"/>
    </source>
</evidence>
<dbReference type="GO" id="GO:0005948">
    <property type="term" value="C:acetolactate synthase complex"/>
    <property type="evidence" value="ECO:0007669"/>
    <property type="project" value="TreeGrafter"/>
</dbReference>
<feature type="domain" description="Thiamine pyrophosphate enzyme TPP-binding" evidence="5">
    <location>
        <begin position="391"/>
        <end position="540"/>
    </location>
</feature>
<dbReference type="GO" id="GO:0000287">
    <property type="term" value="F:magnesium ion binding"/>
    <property type="evidence" value="ECO:0007669"/>
    <property type="project" value="InterPro"/>
</dbReference>